<evidence type="ECO:0000256" key="8">
    <source>
        <dbReference type="ARBA" id="ARBA00022967"/>
    </source>
</evidence>
<name>A0A0K9PGF1_ZOSMR</name>
<feature type="binding site" evidence="13">
    <location>
        <position position="429"/>
    </location>
    <ligand>
        <name>ATP</name>
        <dbReference type="ChEBI" id="CHEBI:30616"/>
    </ligand>
</feature>
<dbReference type="InterPro" id="IPR001757">
    <property type="entry name" value="P_typ_ATPase"/>
</dbReference>
<dbReference type="FunFam" id="3.40.50.1000:FF:000014">
    <property type="entry name" value="Phospholipid-transporting ATPase"/>
    <property type="match status" value="1"/>
</dbReference>
<reference evidence="19" key="1">
    <citation type="journal article" date="2016" name="Nature">
        <title>The genome of the seagrass Zostera marina reveals angiosperm adaptation to the sea.</title>
        <authorList>
            <person name="Olsen J.L."/>
            <person name="Rouze P."/>
            <person name="Verhelst B."/>
            <person name="Lin Y.-C."/>
            <person name="Bayer T."/>
            <person name="Collen J."/>
            <person name="Dattolo E."/>
            <person name="De Paoli E."/>
            <person name="Dittami S."/>
            <person name="Maumus F."/>
            <person name="Michel G."/>
            <person name="Kersting A."/>
            <person name="Lauritano C."/>
            <person name="Lohaus R."/>
            <person name="Toepel M."/>
            <person name="Tonon T."/>
            <person name="Vanneste K."/>
            <person name="Amirebrahimi M."/>
            <person name="Brakel J."/>
            <person name="Bostroem C."/>
            <person name="Chovatia M."/>
            <person name="Grimwood J."/>
            <person name="Jenkins J.W."/>
            <person name="Jueterbock A."/>
            <person name="Mraz A."/>
            <person name="Stam W.T."/>
            <person name="Tice H."/>
            <person name="Bornberg-Bauer E."/>
            <person name="Green P.J."/>
            <person name="Pearson G.A."/>
            <person name="Procaccini G."/>
            <person name="Duarte C.M."/>
            <person name="Schmutz J."/>
            <person name="Reusch T.B.H."/>
            <person name="Van de Peer Y."/>
        </authorList>
    </citation>
    <scope>NUCLEOTIDE SEQUENCE [LARGE SCALE GENOMIC DNA]</scope>
    <source>
        <strain evidence="19">cv. Finnish</strain>
    </source>
</reference>
<dbReference type="InterPro" id="IPR036412">
    <property type="entry name" value="HAD-like_sf"/>
</dbReference>
<feature type="binding site" evidence="13">
    <location>
        <position position="611"/>
    </location>
    <ligand>
        <name>ATP</name>
        <dbReference type="ChEBI" id="CHEBI:30616"/>
    </ligand>
</feature>
<evidence type="ECO:0000256" key="1">
    <source>
        <dbReference type="ARBA" id="ARBA00004141"/>
    </source>
</evidence>
<feature type="transmembrane region" description="Helical" evidence="15">
    <location>
        <begin position="1086"/>
        <end position="1104"/>
    </location>
</feature>
<feature type="transmembrane region" description="Helical" evidence="15">
    <location>
        <begin position="1017"/>
        <end position="1041"/>
    </location>
</feature>
<evidence type="ECO:0000259" key="16">
    <source>
        <dbReference type="Pfam" id="PF16209"/>
    </source>
</evidence>
<dbReference type="SUPFAM" id="SSF81653">
    <property type="entry name" value="Calcium ATPase, transduction domain A"/>
    <property type="match status" value="1"/>
</dbReference>
<evidence type="ECO:0000256" key="7">
    <source>
        <dbReference type="ARBA" id="ARBA00022842"/>
    </source>
</evidence>
<evidence type="ECO:0000256" key="11">
    <source>
        <dbReference type="ARBA" id="ARBA00034036"/>
    </source>
</evidence>
<dbReference type="GO" id="GO:0016887">
    <property type="term" value="F:ATP hydrolysis activity"/>
    <property type="evidence" value="ECO:0007669"/>
    <property type="project" value="InterPro"/>
</dbReference>
<dbReference type="FunFam" id="2.70.150.10:FF:000023">
    <property type="entry name" value="Phospholipid-transporting ATPase"/>
    <property type="match status" value="1"/>
</dbReference>
<dbReference type="InterPro" id="IPR032631">
    <property type="entry name" value="P-type_ATPase_N"/>
</dbReference>
<dbReference type="NCBIfam" id="TIGR01494">
    <property type="entry name" value="ATPase_P-type"/>
    <property type="match status" value="1"/>
</dbReference>
<dbReference type="PRINTS" id="PR00119">
    <property type="entry name" value="CATATPASE"/>
</dbReference>
<dbReference type="PANTHER" id="PTHR24092:SF150">
    <property type="entry name" value="PHOSPHOLIPID-TRANSPORTING ATPASE"/>
    <property type="match status" value="1"/>
</dbReference>
<evidence type="ECO:0000256" key="4">
    <source>
        <dbReference type="ARBA" id="ARBA00022723"/>
    </source>
</evidence>
<dbReference type="Pfam" id="PF13246">
    <property type="entry name" value="Cation_ATPase"/>
    <property type="match status" value="1"/>
</dbReference>
<feature type="binding site" evidence="14">
    <location>
        <position position="427"/>
    </location>
    <ligand>
        <name>Mg(2+)</name>
        <dbReference type="ChEBI" id="CHEBI:18420"/>
    </ligand>
</feature>
<dbReference type="InterPro" id="IPR023299">
    <property type="entry name" value="ATPase_P-typ_cyto_dom_N"/>
</dbReference>
<evidence type="ECO:0000256" key="5">
    <source>
        <dbReference type="ARBA" id="ARBA00022741"/>
    </source>
</evidence>
<dbReference type="OrthoDB" id="377733at2759"/>
<dbReference type="CDD" id="cd02073">
    <property type="entry name" value="P-type_ATPase_APLT_Dnf-like"/>
    <property type="match status" value="1"/>
</dbReference>
<evidence type="ECO:0000256" key="12">
    <source>
        <dbReference type="PIRSR" id="PIRSR606539-1"/>
    </source>
</evidence>
<keyword evidence="19" id="KW-1185">Reference proteome</keyword>
<comment type="catalytic activity">
    <reaction evidence="11 15">
        <text>ATP + H2O + phospholipidSide 1 = ADP + phosphate + phospholipidSide 2.</text>
        <dbReference type="EC" id="7.6.2.1"/>
    </reaction>
</comment>
<dbReference type="PANTHER" id="PTHR24092">
    <property type="entry name" value="PROBABLE PHOSPHOLIPID-TRANSPORTING ATPASE"/>
    <property type="match status" value="1"/>
</dbReference>
<dbReference type="Proteomes" id="UP000036987">
    <property type="component" value="Unassembled WGS sequence"/>
</dbReference>
<feature type="binding site" evidence="14">
    <location>
        <position position="881"/>
    </location>
    <ligand>
        <name>Mg(2+)</name>
        <dbReference type="ChEBI" id="CHEBI:18420"/>
    </ligand>
</feature>
<keyword evidence="3 15" id="KW-0812">Transmembrane</keyword>
<dbReference type="SUPFAM" id="SSF56784">
    <property type="entry name" value="HAD-like"/>
    <property type="match status" value="1"/>
</dbReference>
<keyword evidence="8 15" id="KW-1278">Translocase</keyword>
<feature type="binding site" evidence="13">
    <location>
        <position position="634"/>
    </location>
    <ligand>
        <name>ATP</name>
        <dbReference type="ChEBI" id="CHEBI:30616"/>
    </ligand>
</feature>
<feature type="transmembrane region" description="Helical" evidence="15">
    <location>
        <begin position="966"/>
        <end position="987"/>
    </location>
</feature>
<feature type="binding site" evidence="13">
    <location>
        <position position="857"/>
    </location>
    <ligand>
        <name>ATP</name>
        <dbReference type="ChEBI" id="CHEBI:30616"/>
    </ligand>
</feature>
<keyword evidence="9 15" id="KW-1133">Transmembrane helix</keyword>
<dbReference type="GO" id="GO:0000287">
    <property type="term" value="F:magnesium ion binding"/>
    <property type="evidence" value="ECO:0007669"/>
    <property type="project" value="UniProtKB-UniRule"/>
</dbReference>
<dbReference type="STRING" id="29655.A0A0K9PGF1"/>
<dbReference type="SFLD" id="SFLDG00002">
    <property type="entry name" value="C1.7:_P-type_atpase_like"/>
    <property type="match status" value="1"/>
</dbReference>
<comment type="similarity">
    <text evidence="2 15">Belongs to the cation transport ATPase (P-type) (TC 3.A.3) family. Type IV subfamily.</text>
</comment>
<feature type="transmembrane region" description="Helical" evidence="15">
    <location>
        <begin position="935"/>
        <end position="954"/>
    </location>
</feature>
<feature type="transmembrane region" description="Helical" evidence="15">
    <location>
        <begin position="1053"/>
        <end position="1074"/>
    </location>
</feature>
<dbReference type="Gene3D" id="2.70.150.10">
    <property type="entry name" value="Calcium-transporting ATPase, cytoplasmic transduction domain A"/>
    <property type="match status" value="1"/>
</dbReference>
<dbReference type="SFLD" id="SFLDS00003">
    <property type="entry name" value="Haloacid_Dehalogenase"/>
    <property type="match status" value="1"/>
</dbReference>
<dbReference type="InterPro" id="IPR006539">
    <property type="entry name" value="P-type_ATPase_IV"/>
</dbReference>
<dbReference type="AlphaFoldDB" id="A0A0K9PGF1"/>
<feature type="transmembrane region" description="Helical" evidence="15">
    <location>
        <begin position="1124"/>
        <end position="1144"/>
    </location>
</feature>
<feature type="binding site" evidence="13">
    <location>
        <position position="564"/>
    </location>
    <ligand>
        <name>ATP</name>
        <dbReference type="ChEBI" id="CHEBI:30616"/>
    </ligand>
</feature>
<evidence type="ECO:0000313" key="18">
    <source>
        <dbReference type="EMBL" id="KMZ68118.1"/>
    </source>
</evidence>
<feature type="binding site" evidence="13">
    <location>
        <position position="881"/>
    </location>
    <ligand>
        <name>ATP</name>
        <dbReference type="ChEBI" id="CHEBI:30616"/>
    </ligand>
</feature>
<feature type="binding site" evidence="13">
    <location>
        <position position="880"/>
    </location>
    <ligand>
        <name>ATP</name>
        <dbReference type="ChEBI" id="CHEBI:30616"/>
    </ligand>
</feature>
<proteinExistence type="inferred from homology"/>
<dbReference type="InterPro" id="IPR008250">
    <property type="entry name" value="ATPase_P-typ_transduc_dom_A_sf"/>
</dbReference>
<keyword evidence="6 13" id="KW-0067">ATP-binding</keyword>
<feature type="transmembrane region" description="Helical" evidence="15">
    <location>
        <begin position="359"/>
        <end position="381"/>
    </location>
</feature>
<feature type="binding site" evidence="13">
    <location>
        <position position="427"/>
    </location>
    <ligand>
        <name>ATP</name>
        <dbReference type="ChEBI" id="CHEBI:30616"/>
    </ligand>
</feature>
<evidence type="ECO:0000256" key="2">
    <source>
        <dbReference type="ARBA" id="ARBA00008109"/>
    </source>
</evidence>
<evidence type="ECO:0000256" key="13">
    <source>
        <dbReference type="PIRSR" id="PIRSR606539-2"/>
    </source>
</evidence>
<feature type="binding site" evidence="13">
    <location>
        <position position="851"/>
    </location>
    <ligand>
        <name>ATP</name>
        <dbReference type="ChEBI" id="CHEBI:30616"/>
    </ligand>
</feature>
<keyword evidence="7 14" id="KW-0460">Magnesium</keyword>
<evidence type="ECO:0000256" key="9">
    <source>
        <dbReference type="ARBA" id="ARBA00022989"/>
    </source>
</evidence>
<feature type="transmembrane region" description="Helical" evidence="15">
    <location>
        <begin position="306"/>
        <end position="326"/>
    </location>
</feature>
<keyword evidence="10 15" id="KW-0472">Membrane</keyword>
<accession>A0A0K9PGF1</accession>
<dbReference type="SUPFAM" id="SSF81660">
    <property type="entry name" value="Metal cation-transporting ATPase, ATP-binding domain N"/>
    <property type="match status" value="1"/>
</dbReference>
<feature type="binding site" evidence="13">
    <location>
        <position position="749"/>
    </location>
    <ligand>
        <name>ATP</name>
        <dbReference type="ChEBI" id="CHEBI:30616"/>
    </ligand>
</feature>
<dbReference type="EC" id="7.6.2.1" evidence="15"/>
<dbReference type="InterPro" id="IPR044492">
    <property type="entry name" value="P_typ_ATPase_HD_dom"/>
</dbReference>
<dbReference type="SFLD" id="SFLDF00027">
    <property type="entry name" value="p-type_atpase"/>
    <property type="match status" value="1"/>
</dbReference>
<evidence type="ECO:0000313" key="19">
    <source>
        <dbReference type="Proteomes" id="UP000036987"/>
    </source>
</evidence>
<feature type="binding site" evidence="14">
    <location>
        <position position="429"/>
    </location>
    <ligand>
        <name>Mg(2+)</name>
        <dbReference type="ChEBI" id="CHEBI:18420"/>
    </ligand>
</feature>
<evidence type="ECO:0000256" key="15">
    <source>
        <dbReference type="RuleBase" id="RU362033"/>
    </source>
</evidence>
<dbReference type="InterPro" id="IPR023298">
    <property type="entry name" value="ATPase_P-typ_TM_dom_sf"/>
</dbReference>
<feature type="binding site" evidence="13">
    <location>
        <position position="428"/>
    </location>
    <ligand>
        <name>ATP</name>
        <dbReference type="ChEBI" id="CHEBI:30616"/>
    </ligand>
</feature>
<dbReference type="OMA" id="WPWILNG"/>
<dbReference type="Pfam" id="PF16209">
    <property type="entry name" value="PhoLip_ATPase_N"/>
    <property type="match status" value="1"/>
</dbReference>
<comment type="subcellular location">
    <subcellularLocation>
        <location evidence="1 15">Membrane</location>
        <topology evidence="1 15">Multi-pass membrane protein</topology>
    </subcellularLocation>
</comment>
<dbReference type="GO" id="GO:0005524">
    <property type="term" value="F:ATP binding"/>
    <property type="evidence" value="ECO:0007669"/>
    <property type="project" value="UniProtKB-UniRule"/>
</dbReference>
<organism evidence="18 19">
    <name type="scientific">Zostera marina</name>
    <name type="common">Eelgrass</name>
    <dbReference type="NCBI Taxonomy" id="29655"/>
    <lineage>
        <taxon>Eukaryota</taxon>
        <taxon>Viridiplantae</taxon>
        <taxon>Streptophyta</taxon>
        <taxon>Embryophyta</taxon>
        <taxon>Tracheophyta</taxon>
        <taxon>Spermatophyta</taxon>
        <taxon>Magnoliopsida</taxon>
        <taxon>Liliopsida</taxon>
        <taxon>Zosteraceae</taxon>
        <taxon>Zostera</taxon>
    </lineage>
</organism>
<dbReference type="Gene3D" id="3.40.50.1000">
    <property type="entry name" value="HAD superfamily/HAD-like"/>
    <property type="match status" value="2"/>
</dbReference>
<dbReference type="InterPro" id="IPR023214">
    <property type="entry name" value="HAD_sf"/>
</dbReference>
<comment type="caution">
    <text evidence="18">The sequence shown here is derived from an EMBL/GenBank/DDBJ whole genome shotgun (WGS) entry which is preliminary data.</text>
</comment>
<evidence type="ECO:0000256" key="10">
    <source>
        <dbReference type="ARBA" id="ARBA00023136"/>
    </source>
</evidence>
<dbReference type="Gene3D" id="3.40.1110.10">
    <property type="entry name" value="Calcium-transporting ATPase, cytoplasmic domain N"/>
    <property type="match status" value="2"/>
</dbReference>
<evidence type="ECO:0000256" key="3">
    <source>
        <dbReference type="ARBA" id="ARBA00022692"/>
    </source>
</evidence>
<feature type="domain" description="P-type ATPase C-terminal" evidence="17">
    <location>
        <begin position="903"/>
        <end position="1153"/>
    </location>
</feature>
<feature type="domain" description="P-type ATPase N-terminal" evidence="16">
    <location>
        <begin position="47"/>
        <end position="112"/>
    </location>
</feature>
<keyword evidence="5 13" id="KW-0547">Nucleotide-binding</keyword>
<feature type="binding site" evidence="13">
    <location>
        <position position="751"/>
    </location>
    <ligand>
        <name>ATP</name>
        <dbReference type="ChEBI" id="CHEBI:30616"/>
    </ligand>
</feature>
<comment type="cofactor">
    <cofactor evidence="14">
        <name>Mg(2+)</name>
        <dbReference type="ChEBI" id="CHEBI:18420"/>
    </cofactor>
</comment>
<dbReference type="GO" id="GO:0140326">
    <property type="term" value="F:ATPase-coupled intramembrane lipid transporter activity"/>
    <property type="evidence" value="ECO:0000318"/>
    <property type="project" value="GO_Central"/>
</dbReference>
<dbReference type="GO" id="GO:0005886">
    <property type="term" value="C:plasma membrane"/>
    <property type="evidence" value="ECO:0000318"/>
    <property type="project" value="GO_Central"/>
</dbReference>
<dbReference type="GO" id="GO:0045332">
    <property type="term" value="P:phospholipid translocation"/>
    <property type="evidence" value="ECO:0000318"/>
    <property type="project" value="GO_Central"/>
</dbReference>
<dbReference type="Pfam" id="PF16212">
    <property type="entry name" value="PhoLip_ATPase_C"/>
    <property type="match status" value="1"/>
</dbReference>
<protein>
    <recommendedName>
        <fullName evidence="15">Phospholipid-transporting ATPase</fullName>
        <ecNumber evidence="15">7.6.2.1</ecNumber>
    </recommendedName>
</protein>
<feature type="binding site" evidence="14">
    <location>
        <position position="877"/>
    </location>
    <ligand>
        <name>Mg(2+)</name>
        <dbReference type="ChEBI" id="CHEBI:18420"/>
    </ligand>
</feature>
<evidence type="ECO:0000256" key="14">
    <source>
        <dbReference type="PIRSR" id="PIRSR606539-3"/>
    </source>
</evidence>
<sequence length="1225" mass="138577">MKKSIEKTKNKLRWSLLYTFSCVRPTKSDGTAPPSLTGPGFSRIVCCNQPWLHRKNPNKYPYNSITTTKYNFVTFLPKALFEQFRRVANIYFLLAAFLSLTPITPFAPISMIAPLAFVVGLSMMKEGLEDWHRFLQDMKVNNRKVGIHKEEGQFYDTSWQKIRVGDVVKVEKDRFFPADLLLLSSSYVDGICYVETMNLDGETNLKVKRSLEVTTSLDGDENFKDFIASIQCEDPNSSLYTFVGNFEYNDKIYALDPNQILLRDSKLRNTTFVYGVVIFTGHDNKVMQNSTASPSKRSCVEKKMDCVIYILFSLLILIALISSIGFTERAKFGMKNWWYLRPEHATELYDPNEPYLSGFFHLITALILYGYLIPISLYVSIEIVKVLQAMFINQDLQMYDEEICKPAKARTSNLNEELGQVDTILSDKTGTLTCNQMDFLKCSIAGVSYGIRASLVEIAAAKQMASDFSDAPPDAPQTNNMIHEYLINDESNSEPEFQSDTLQKQIIKGFSFEDRRLMGGNWLKESNTDVILLFFRILAVCHTAIPELNNETGSFTYEAESPDEGSFLVAAREFGFLFCKRTQSSVFVREKYDSSGNVVEREYKILNLLEFNSKRKRMSVIVKNDEGQILLMCKGADSIIFDRLSKNGLKYKESTTNHLNGYGEAGLRTLVLAYRELEESEYNAWNVEFTQAKTTVGPDRECLLEHSADCIEKELHLVGATAVEDKLQKGVPQCIDALAQAGLKIWVLTGDKMETAINIGFSCSLLRQDMKQICISAGCDDSVVDDSKRTVREDIVSQISNASDSINLEKDPHAAFALIIDGKTLSYALEDNIKLPFLNLAVNCASVICCRVSPKQKALVTRLVKEGTSKTTLAIGDGANDVGMIQEADIGIGISGVEGMQAVMASDFSIAQFRFLEQLLVVHGHWCYKRIAQMICYFFYKNIAFGLTLFYFEAYTAFSGQSIYEVWYMILFNVILTSLPVISLGVFEQDVSSEVCLQFPALYQQGPKNLYFDWRRIFAWLANGVYASLIIFFITISIFYNQAFRTSGETADLTAVGTTMFTGIVWSVNIQIILTMSHFTWIQHAFIWGSIATWYLFLFLYGASSPIVSGNAYLILEEALGPAPIFWVVTFLIAAACNLPYLILMSYERLVNPMDHHVIQEIKHYKKDETDQCMWSRERSKARQKTKIGFTVRVDAKIRHLKERFHKRYSTPGQVAASSSPHSSS</sequence>
<dbReference type="EMBL" id="LFYR01000864">
    <property type="protein sequence ID" value="KMZ68118.1"/>
    <property type="molecule type" value="Genomic_DNA"/>
</dbReference>
<keyword evidence="4 14" id="KW-0479">Metal-binding</keyword>
<evidence type="ECO:0000259" key="17">
    <source>
        <dbReference type="Pfam" id="PF16212"/>
    </source>
</evidence>
<dbReference type="PROSITE" id="PS00154">
    <property type="entry name" value="ATPASE_E1_E2"/>
    <property type="match status" value="1"/>
</dbReference>
<dbReference type="SUPFAM" id="SSF81665">
    <property type="entry name" value="Calcium ATPase, transmembrane domain M"/>
    <property type="match status" value="1"/>
</dbReference>
<dbReference type="InterPro" id="IPR018303">
    <property type="entry name" value="ATPase_P-typ_P_site"/>
</dbReference>
<feature type="binding site" evidence="13">
    <location>
        <position position="668"/>
    </location>
    <ligand>
        <name>ATP</name>
        <dbReference type="ChEBI" id="CHEBI:30616"/>
    </ligand>
</feature>
<feature type="binding site" evidence="13">
    <location>
        <position position="750"/>
    </location>
    <ligand>
        <name>ATP</name>
        <dbReference type="ChEBI" id="CHEBI:30616"/>
    </ligand>
</feature>
<feature type="active site" description="4-aspartylphosphate intermediate" evidence="12">
    <location>
        <position position="427"/>
    </location>
</feature>
<dbReference type="NCBIfam" id="TIGR01652">
    <property type="entry name" value="ATPase-Plipid"/>
    <property type="match status" value="1"/>
</dbReference>
<gene>
    <name evidence="18" type="ORF">ZOSMA_24G01400</name>
</gene>
<evidence type="ECO:0000256" key="6">
    <source>
        <dbReference type="ARBA" id="ARBA00022840"/>
    </source>
</evidence>
<dbReference type="InterPro" id="IPR032630">
    <property type="entry name" value="P_typ_ATPase_c"/>
</dbReference>